<keyword evidence="4" id="KW-0274">FAD</keyword>
<dbReference type="SUPFAM" id="SSF51905">
    <property type="entry name" value="FAD/NAD(P)-binding domain"/>
    <property type="match status" value="2"/>
</dbReference>
<dbReference type="OrthoDB" id="9772934at2"/>
<protein>
    <submittedName>
        <fullName evidence="7">Nitric oxide reductase FlRd-NAD(+) reductase</fullName>
    </submittedName>
</protein>
<keyword evidence="5" id="KW-0560">Oxidoreductase</keyword>
<dbReference type="RefSeq" id="WP_052650509.1">
    <property type="nucleotide sequence ID" value="NZ_CCXS01000001.1"/>
</dbReference>
<dbReference type="PANTHER" id="PTHR42913">
    <property type="entry name" value="APOPTOSIS-INDUCING FACTOR 1"/>
    <property type="match status" value="1"/>
</dbReference>
<dbReference type="PANTHER" id="PTHR42913:SF9">
    <property type="entry name" value="SLR1591 PROTEIN"/>
    <property type="match status" value="1"/>
</dbReference>
<evidence type="ECO:0000259" key="6">
    <source>
        <dbReference type="Pfam" id="PF07992"/>
    </source>
</evidence>
<proteinExistence type="inferred from homology"/>
<dbReference type="GO" id="GO:0019646">
    <property type="term" value="P:aerobic electron transport chain"/>
    <property type="evidence" value="ECO:0007669"/>
    <property type="project" value="TreeGrafter"/>
</dbReference>
<feature type="domain" description="FAD/NAD(P)-binding" evidence="6">
    <location>
        <begin position="3"/>
        <end position="287"/>
    </location>
</feature>
<keyword evidence="3" id="KW-0285">Flavoprotein</keyword>
<dbReference type="InterPro" id="IPR036188">
    <property type="entry name" value="FAD/NAD-bd_sf"/>
</dbReference>
<dbReference type="Proteomes" id="UP000043699">
    <property type="component" value="Unassembled WGS sequence"/>
</dbReference>
<evidence type="ECO:0000256" key="3">
    <source>
        <dbReference type="ARBA" id="ARBA00022630"/>
    </source>
</evidence>
<dbReference type="Pfam" id="PF07992">
    <property type="entry name" value="Pyr_redox_2"/>
    <property type="match status" value="1"/>
</dbReference>
<dbReference type="STRING" id="1499687.BN1080_00672"/>
<keyword evidence="8" id="KW-1185">Reference proteome</keyword>
<organism evidence="7 8">
    <name type="scientific">Planococcus massiliensis</name>
    <dbReference type="NCBI Taxonomy" id="1499687"/>
    <lineage>
        <taxon>Bacteria</taxon>
        <taxon>Bacillati</taxon>
        <taxon>Bacillota</taxon>
        <taxon>Bacilli</taxon>
        <taxon>Bacillales</taxon>
        <taxon>Caryophanaceae</taxon>
        <taxon>Planococcus</taxon>
    </lineage>
</organism>
<evidence type="ECO:0000256" key="1">
    <source>
        <dbReference type="ARBA" id="ARBA00001974"/>
    </source>
</evidence>
<accession>A0A098EKU3</accession>
<dbReference type="Gene3D" id="3.50.50.100">
    <property type="match status" value="1"/>
</dbReference>
<evidence type="ECO:0000313" key="7">
    <source>
        <dbReference type="EMBL" id="CEG21756.1"/>
    </source>
</evidence>
<evidence type="ECO:0000256" key="2">
    <source>
        <dbReference type="ARBA" id="ARBA00005272"/>
    </source>
</evidence>
<dbReference type="InterPro" id="IPR051169">
    <property type="entry name" value="NADH-Q_oxidoreductase"/>
</dbReference>
<name>A0A098EKU3_9BACL</name>
<dbReference type="AlphaFoldDB" id="A0A098EKU3"/>
<comment type="cofactor">
    <cofactor evidence="1">
        <name>FAD</name>
        <dbReference type="ChEBI" id="CHEBI:57692"/>
    </cofactor>
</comment>
<dbReference type="EMBL" id="CCXS01000001">
    <property type="protein sequence ID" value="CEG21756.1"/>
    <property type="molecule type" value="Genomic_DNA"/>
</dbReference>
<evidence type="ECO:0000313" key="8">
    <source>
        <dbReference type="Proteomes" id="UP000043699"/>
    </source>
</evidence>
<dbReference type="GO" id="GO:0003955">
    <property type="term" value="F:NAD(P)H dehydrogenase (quinone) activity"/>
    <property type="evidence" value="ECO:0007669"/>
    <property type="project" value="TreeGrafter"/>
</dbReference>
<evidence type="ECO:0000256" key="5">
    <source>
        <dbReference type="ARBA" id="ARBA00023002"/>
    </source>
</evidence>
<dbReference type="InterPro" id="IPR023753">
    <property type="entry name" value="FAD/NAD-binding_dom"/>
</dbReference>
<reference evidence="7 8" key="1">
    <citation type="submission" date="2014-09" db="EMBL/GenBank/DDBJ databases">
        <authorList>
            <person name="Urmite Genomes Urmite Genomes"/>
        </authorList>
    </citation>
    <scope>NUCLEOTIDE SEQUENCE [LARGE SCALE GENOMIC DNA]</scope>
    <source>
        <strain evidence="7 8">ES2</strain>
    </source>
</reference>
<evidence type="ECO:0000256" key="4">
    <source>
        <dbReference type="ARBA" id="ARBA00022827"/>
    </source>
</evidence>
<comment type="similarity">
    <text evidence="2">Belongs to the NADH dehydrogenase family.</text>
</comment>
<sequence>MKTLVLVGGGHAHLYGLRQLILEGLEDVHVLLISTSRFQYYSGMFSGFAEGFYKLEETRIDLQKMCQKAGAIFIEDRIVQIDADNKEMVGTKGKVYTYDAASFDIGSETAVPNEWKDLVSTVKPNFRFSETIASFRKAAYPTVVGGGASGVELALAALAWRKQHCLLENVAVVSSSPLLAAQGEHISKKIEAIAQRKGLQILANQTVIQIDKQSFSTSSGSVYPQSEILWLTGPASPALFRHSKLPVDSSGFLLLNEFLQSDAFPSIFGAGDCASIKSYPSLAKNGVYAVRQGPVLWENLQRFLFHQPLKPFVPQKRFLSILSTGNQEALLLYGKRSIHGKWPWLLKQHIDRKFMKTYQKLYE</sequence>
<gene>
    <name evidence="7" type="primary">norW</name>
    <name evidence="7" type="ORF">BN1080_00672</name>
</gene>